<proteinExistence type="predicted"/>
<dbReference type="GO" id="GO:0016042">
    <property type="term" value="P:lipid catabolic process"/>
    <property type="evidence" value="ECO:0007669"/>
    <property type="project" value="InterPro"/>
</dbReference>
<dbReference type="InterPro" id="IPR002918">
    <property type="entry name" value="Lipase_EstA/Esterase_EstB"/>
</dbReference>
<dbReference type="Gene3D" id="3.40.50.1820">
    <property type="entry name" value="alpha/beta hydrolase"/>
    <property type="match status" value="1"/>
</dbReference>
<dbReference type="Pfam" id="PF01674">
    <property type="entry name" value="Lipase_2"/>
    <property type="match status" value="1"/>
</dbReference>
<protein>
    <recommendedName>
        <fullName evidence="4">Triacylglycerol lipase</fullName>
    </recommendedName>
</protein>
<gene>
    <name evidence="2" type="ORF">Mgra_00007604</name>
</gene>
<dbReference type="InterPro" id="IPR029058">
    <property type="entry name" value="AB_hydrolase_fold"/>
</dbReference>
<dbReference type="PANTHER" id="PTHR32015:SF3">
    <property type="entry name" value="TRIACYLGLYCEROL LIPASE"/>
    <property type="match status" value="1"/>
</dbReference>
<reference evidence="2" key="1">
    <citation type="journal article" date="2020" name="Ecol. Evol.">
        <title>Genome structure and content of the rice root-knot nematode (Meloidogyne graminicola).</title>
        <authorList>
            <person name="Phan N.T."/>
            <person name="Danchin E.G.J."/>
            <person name="Klopp C."/>
            <person name="Perfus-Barbeoch L."/>
            <person name="Kozlowski D.K."/>
            <person name="Koutsovoulos G.D."/>
            <person name="Lopez-Roques C."/>
            <person name="Bouchez O."/>
            <person name="Zahm M."/>
            <person name="Besnard G."/>
            <person name="Bellafiore S."/>
        </authorList>
    </citation>
    <scope>NUCLEOTIDE SEQUENCE</scope>
    <source>
        <strain evidence="2">VN-18</strain>
    </source>
</reference>
<name>A0A8S9ZIH6_9BILA</name>
<dbReference type="EMBL" id="JABEBT010000087">
    <property type="protein sequence ID" value="KAF7633023.1"/>
    <property type="molecule type" value="Genomic_DNA"/>
</dbReference>
<dbReference type="Proteomes" id="UP000605970">
    <property type="component" value="Unassembled WGS sequence"/>
</dbReference>
<keyword evidence="3" id="KW-1185">Reference proteome</keyword>
<evidence type="ECO:0000313" key="2">
    <source>
        <dbReference type="EMBL" id="KAF7633023.1"/>
    </source>
</evidence>
<sequence length="305" mass="34500">MYLINLFNFYKNYLIYLIFFLSINNTLSTISTSFSNFIRENYGEKVENLLARRDLGPGGSFGGGEEEIIINKIINKNRPVVLVHGLSTIAGEYENIRQHFLLNGYNYNQIFASSYAHGKLHWVKDSMECKHVKLIRLLFIAVSNYSNSQIDVIGYSMGSPIARKAILGGKCVETNEDLGPPITHLIHSFLGVAGANRDAVLLCKLLQYSTKHGYGPCNNITGIKCHSNFLDDLNSSNRYRFEASKKIYTMYSETDEIVGYKDCDGKQVTEINGQDHSLKLNAHTHFTTIFLTPQQQIEILKGKYD</sequence>
<evidence type="ECO:0008006" key="4">
    <source>
        <dbReference type="Google" id="ProtNLM"/>
    </source>
</evidence>
<dbReference type="AlphaFoldDB" id="A0A8S9ZIH6"/>
<accession>A0A8S9ZIH6</accession>
<keyword evidence="1" id="KW-0472">Membrane</keyword>
<organism evidence="2 3">
    <name type="scientific">Meloidogyne graminicola</name>
    <dbReference type="NCBI Taxonomy" id="189291"/>
    <lineage>
        <taxon>Eukaryota</taxon>
        <taxon>Metazoa</taxon>
        <taxon>Ecdysozoa</taxon>
        <taxon>Nematoda</taxon>
        <taxon>Chromadorea</taxon>
        <taxon>Rhabditida</taxon>
        <taxon>Tylenchina</taxon>
        <taxon>Tylenchomorpha</taxon>
        <taxon>Tylenchoidea</taxon>
        <taxon>Meloidogynidae</taxon>
        <taxon>Meloidogyninae</taxon>
        <taxon>Meloidogyne</taxon>
    </lineage>
</organism>
<keyword evidence="1" id="KW-0812">Transmembrane</keyword>
<dbReference type="SUPFAM" id="SSF53474">
    <property type="entry name" value="alpha/beta-Hydrolases"/>
    <property type="match status" value="1"/>
</dbReference>
<evidence type="ECO:0000256" key="1">
    <source>
        <dbReference type="SAM" id="Phobius"/>
    </source>
</evidence>
<evidence type="ECO:0000313" key="3">
    <source>
        <dbReference type="Proteomes" id="UP000605970"/>
    </source>
</evidence>
<dbReference type="PANTHER" id="PTHR32015">
    <property type="entry name" value="FASTING INDUCED LIPASE"/>
    <property type="match status" value="1"/>
</dbReference>
<keyword evidence="1" id="KW-1133">Transmembrane helix</keyword>
<dbReference type="OrthoDB" id="5853720at2759"/>
<feature type="transmembrane region" description="Helical" evidence="1">
    <location>
        <begin position="13"/>
        <end position="38"/>
    </location>
</feature>
<comment type="caution">
    <text evidence="2">The sequence shown here is derived from an EMBL/GenBank/DDBJ whole genome shotgun (WGS) entry which is preliminary data.</text>
</comment>
<dbReference type="GO" id="GO:0016298">
    <property type="term" value="F:lipase activity"/>
    <property type="evidence" value="ECO:0007669"/>
    <property type="project" value="TreeGrafter"/>
</dbReference>